<evidence type="ECO:0000256" key="1">
    <source>
        <dbReference type="ARBA" id="ARBA00022737"/>
    </source>
</evidence>
<evidence type="ECO:0000256" key="2">
    <source>
        <dbReference type="ARBA" id="ARBA00022803"/>
    </source>
</evidence>
<feature type="compositionally biased region" description="Polar residues" evidence="3">
    <location>
        <begin position="1"/>
        <end position="18"/>
    </location>
</feature>
<organism evidence="5 6">
    <name type="scientific">Dibothriocephalus latus</name>
    <name type="common">Fish tapeworm</name>
    <name type="synonym">Diphyllobothrium latum</name>
    <dbReference type="NCBI Taxonomy" id="60516"/>
    <lineage>
        <taxon>Eukaryota</taxon>
        <taxon>Metazoa</taxon>
        <taxon>Spiralia</taxon>
        <taxon>Lophotrochozoa</taxon>
        <taxon>Platyhelminthes</taxon>
        <taxon>Cestoda</taxon>
        <taxon>Eucestoda</taxon>
        <taxon>Diphyllobothriidea</taxon>
        <taxon>Diphyllobothriidae</taxon>
        <taxon>Dibothriocephalus</taxon>
    </lineage>
</organism>
<keyword evidence="6" id="KW-1185">Reference proteome</keyword>
<dbReference type="InterPro" id="IPR025986">
    <property type="entry name" value="RPAP3-like_C"/>
</dbReference>
<reference evidence="5 6" key="1">
    <citation type="submission" date="2018-11" db="EMBL/GenBank/DDBJ databases">
        <authorList>
            <consortium name="Pathogen Informatics"/>
        </authorList>
    </citation>
    <scope>NUCLEOTIDE SEQUENCE [LARGE SCALE GENOMIC DNA]</scope>
</reference>
<dbReference type="Proteomes" id="UP000281553">
    <property type="component" value="Unassembled WGS sequence"/>
</dbReference>
<proteinExistence type="predicted"/>
<dbReference type="PANTHER" id="PTHR46423:SF1">
    <property type="entry name" value="RNA POLYMERASE II-ASSOCIATED PROTEIN 3"/>
    <property type="match status" value="1"/>
</dbReference>
<dbReference type="InterPro" id="IPR051966">
    <property type="entry name" value="RPAP3"/>
</dbReference>
<gene>
    <name evidence="5" type="ORF">DILT_LOCUS8463</name>
</gene>
<feature type="domain" description="RNA-polymerase II-associated protein 3-like C-terminal" evidence="4">
    <location>
        <begin position="29"/>
        <end position="124"/>
    </location>
</feature>
<keyword evidence="1" id="KW-0677">Repeat</keyword>
<dbReference type="Pfam" id="PF13877">
    <property type="entry name" value="RPAP3_C"/>
    <property type="match status" value="1"/>
</dbReference>
<evidence type="ECO:0000259" key="4">
    <source>
        <dbReference type="Pfam" id="PF13877"/>
    </source>
</evidence>
<evidence type="ECO:0000313" key="5">
    <source>
        <dbReference type="EMBL" id="VDN12632.1"/>
    </source>
</evidence>
<protein>
    <recommendedName>
        <fullName evidence="4">RNA-polymerase II-associated protein 3-like C-terminal domain-containing protein</fullName>
    </recommendedName>
</protein>
<dbReference type="PANTHER" id="PTHR46423">
    <property type="entry name" value="RNA POLYMERASE II-ASSOCIATED PROTEIN 3"/>
    <property type="match status" value="1"/>
</dbReference>
<accession>A0A3P7NWF0</accession>
<dbReference type="GO" id="GO:0101031">
    <property type="term" value="C:protein folding chaperone complex"/>
    <property type="evidence" value="ECO:0007669"/>
    <property type="project" value="TreeGrafter"/>
</dbReference>
<keyword evidence="2" id="KW-0802">TPR repeat</keyword>
<evidence type="ECO:0000313" key="6">
    <source>
        <dbReference type="Proteomes" id="UP000281553"/>
    </source>
</evidence>
<dbReference type="AlphaFoldDB" id="A0A3P7NWF0"/>
<sequence length="152" mass="17078">MPRNSPTPEQIPRQTSGKETPVGLLPVHPPSNWYQMERDLRELQQHQSCMAGLAPKAVDYLCSIEPSNYATVIGQNLDSSCLARLLTATSQSSCLSTHERANRLTALARLPRFDVAWMLLEDEHRTTAEQLITSLKSELEPNQYADILKNYA</sequence>
<dbReference type="OrthoDB" id="6267469at2759"/>
<evidence type="ECO:0000256" key="3">
    <source>
        <dbReference type="SAM" id="MobiDB-lite"/>
    </source>
</evidence>
<name>A0A3P7NWF0_DIBLA</name>
<dbReference type="EMBL" id="UYRU01054361">
    <property type="protein sequence ID" value="VDN12632.1"/>
    <property type="molecule type" value="Genomic_DNA"/>
</dbReference>
<feature type="region of interest" description="Disordered" evidence="3">
    <location>
        <begin position="1"/>
        <end position="25"/>
    </location>
</feature>